<dbReference type="OrthoDB" id="2063031at2"/>
<dbReference type="RefSeq" id="WP_135656940.1">
    <property type="nucleotide sequence ID" value="NZ_JAJUFJ010000001.1"/>
</dbReference>
<dbReference type="InterPro" id="IPR045527">
    <property type="entry name" value="DUF6470"/>
</dbReference>
<accession>A0A4Z0Y1S8</accession>
<dbReference type="Pfam" id="PF20074">
    <property type="entry name" value="DUF6470"/>
    <property type="match status" value="1"/>
</dbReference>
<evidence type="ECO:0000313" key="1">
    <source>
        <dbReference type="EMBL" id="TGJ77879.1"/>
    </source>
</evidence>
<evidence type="ECO:0000313" key="2">
    <source>
        <dbReference type="Proteomes" id="UP000297714"/>
    </source>
</evidence>
<dbReference type="Proteomes" id="UP000297714">
    <property type="component" value="Unassembled WGS sequence"/>
</dbReference>
<organism evidence="1 2">
    <name type="scientific">Caproiciproducens galactitolivorans</name>
    <dbReference type="NCBI Taxonomy" id="642589"/>
    <lineage>
        <taxon>Bacteria</taxon>
        <taxon>Bacillati</taxon>
        <taxon>Bacillota</taxon>
        <taxon>Clostridia</taxon>
        <taxon>Eubacteriales</taxon>
        <taxon>Acutalibacteraceae</taxon>
        <taxon>Caproiciproducens</taxon>
    </lineage>
</organism>
<proteinExistence type="predicted"/>
<gene>
    <name evidence="1" type="ORF">CAGA_02880</name>
</gene>
<name>A0A4Z0Y1S8_9FIRM</name>
<comment type="caution">
    <text evidence="1">The sequence shown here is derived from an EMBL/GenBank/DDBJ whole genome shotgun (WGS) entry which is preliminary data.</text>
</comment>
<sequence>MMEPLLDMKVVPISIEMIVHRAKFEVDTSFQPSQPDPMDSNYLIPYSDHLFIETNGYKNKVKTKTEADSYQYATYANEYQILSSMTDIADYTWKGSLLMSAQEKTSSLVDLAIQHVQPTLQSAIGIPSYPTDFHWDSQQVSNQYESDRQTFDWLTQNKAKLKFIPASIEYVIKGYAHVEFKYLGKPQYIPPSASPDYEPPKLDATA</sequence>
<reference evidence="1 2" key="1">
    <citation type="submission" date="2019-04" db="EMBL/GenBank/DDBJ databases">
        <authorList>
            <person name="Poehlein A."/>
            <person name="Bengelsdorf F.R."/>
            <person name="Duerre P."/>
            <person name="Daniel R."/>
        </authorList>
    </citation>
    <scope>NUCLEOTIDE SEQUENCE [LARGE SCALE GENOMIC DNA]</scope>
    <source>
        <strain evidence="1 2">BS-1</strain>
    </source>
</reference>
<dbReference type="AlphaFoldDB" id="A0A4Z0Y1S8"/>
<protein>
    <submittedName>
        <fullName evidence="1">Uncharacterized protein</fullName>
    </submittedName>
</protein>
<keyword evidence="2" id="KW-1185">Reference proteome</keyword>
<dbReference type="EMBL" id="SRMQ01000001">
    <property type="protein sequence ID" value="TGJ77879.1"/>
    <property type="molecule type" value="Genomic_DNA"/>
</dbReference>